<dbReference type="GO" id="GO:0031519">
    <property type="term" value="C:PcG protein complex"/>
    <property type="evidence" value="ECO:0007669"/>
    <property type="project" value="TreeGrafter"/>
</dbReference>
<evidence type="ECO:0000256" key="5">
    <source>
        <dbReference type="ARBA" id="ARBA00022833"/>
    </source>
</evidence>
<dbReference type="InterPro" id="IPR013087">
    <property type="entry name" value="Znf_C2H2_type"/>
</dbReference>
<keyword evidence="8" id="KW-0804">Transcription</keyword>
<feature type="region of interest" description="Disordered" evidence="11">
    <location>
        <begin position="325"/>
        <end position="494"/>
    </location>
</feature>
<dbReference type="Gene3D" id="3.30.160.60">
    <property type="entry name" value="Classic Zinc Finger"/>
    <property type="match status" value="4"/>
</dbReference>
<feature type="domain" description="C2H2-type" evidence="12">
    <location>
        <begin position="16"/>
        <end position="44"/>
    </location>
</feature>
<keyword evidence="2" id="KW-0479">Metal-binding</keyword>
<dbReference type="OrthoDB" id="654211at2759"/>
<dbReference type="FunFam" id="3.30.160.60:FF:002343">
    <property type="entry name" value="Zinc finger protein 33A"/>
    <property type="match status" value="1"/>
</dbReference>
<evidence type="ECO:0000313" key="13">
    <source>
        <dbReference type="EMBL" id="KPV76117.1"/>
    </source>
</evidence>
<accession>A0A194S6A1</accession>
<dbReference type="Pfam" id="PF00096">
    <property type="entry name" value="zf-C2H2"/>
    <property type="match status" value="4"/>
</dbReference>
<feature type="compositionally biased region" description="Polar residues" evidence="11">
    <location>
        <begin position="396"/>
        <end position="410"/>
    </location>
</feature>
<dbReference type="PANTHER" id="PTHR14003">
    <property type="entry name" value="TRANSCRIPTIONAL REPRESSOR PROTEIN YY"/>
    <property type="match status" value="1"/>
</dbReference>
<name>A0A194S6A1_RHOGW</name>
<organism evidence="13 14">
    <name type="scientific">Rhodotorula graminis (strain WP1)</name>
    <dbReference type="NCBI Taxonomy" id="578459"/>
    <lineage>
        <taxon>Eukaryota</taxon>
        <taxon>Fungi</taxon>
        <taxon>Dikarya</taxon>
        <taxon>Basidiomycota</taxon>
        <taxon>Pucciniomycotina</taxon>
        <taxon>Microbotryomycetes</taxon>
        <taxon>Sporidiobolales</taxon>
        <taxon>Sporidiobolaceae</taxon>
        <taxon>Rhodotorula</taxon>
    </lineage>
</organism>
<reference evidence="13 14" key="1">
    <citation type="journal article" date="2015" name="Front. Microbiol.">
        <title>Genome sequence of the plant growth promoting endophytic yeast Rhodotorula graminis WP1.</title>
        <authorList>
            <person name="Firrincieli A."/>
            <person name="Otillar R."/>
            <person name="Salamov A."/>
            <person name="Schmutz J."/>
            <person name="Khan Z."/>
            <person name="Redman R.S."/>
            <person name="Fleck N.D."/>
            <person name="Lindquist E."/>
            <person name="Grigoriev I.V."/>
            <person name="Doty S.L."/>
        </authorList>
    </citation>
    <scope>NUCLEOTIDE SEQUENCE [LARGE SCALE GENOMIC DNA]</scope>
    <source>
        <strain evidence="13 14">WP1</strain>
    </source>
</reference>
<feature type="compositionally biased region" description="Low complexity" evidence="11">
    <location>
        <begin position="574"/>
        <end position="602"/>
    </location>
</feature>
<proteinExistence type="predicted"/>
<dbReference type="EMBL" id="KQ474077">
    <property type="protein sequence ID" value="KPV76117.1"/>
    <property type="molecule type" value="Genomic_DNA"/>
</dbReference>
<evidence type="ECO:0000259" key="12">
    <source>
        <dbReference type="PROSITE" id="PS50157"/>
    </source>
</evidence>
<evidence type="ECO:0000256" key="2">
    <source>
        <dbReference type="ARBA" id="ARBA00022723"/>
    </source>
</evidence>
<dbReference type="SMART" id="SM00355">
    <property type="entry name" value="ZnF_C2H2"/>
    <property type="match status" value="4"/>
</dbReference>
<keyword evidence="14" id="KW-1185">Reference proteome</keyword>
<feature type="compositionally biased region" description="Basic and acidic residues" evidence="11">
    <location>
        <begin position="413"/>
        <end position="424"/>
    </location>
</feature>
<dbReference type="SUPFAM" id="SSF57667">
    <property type="entry name" value="beta-beta-alpha zinc fingers"/>
    <property type="match status" value="3"/>
</dbReference>
<evidence type="ECO:0000256" key="1">
    <source>
        <dbReference type="ARBA" id="ARBA00004123"/>
    </source>
</evidence>
<dbReference type="STRING" id="578459.A0A194S6A1"/>
<dbReference type="Proteomes" id="UP000053890">
    <property type="component" value="Unassembled WGS sequence"/>
</dbReference>
<dbReference type="GeneID" id="28977120"/>
<dbReference type="AlphaFoldDB" id="A0A194S6A1"/>
<feature type="domain" description="C2H2-type" evidence="12">
    <location>
        <begin position="105"/>
        <end position="135"/>
    </location>
</feature>
<dbReference type="PROSITE" id="PS00028">
    <property type="entry name" value="ZINC_FINGER_C2H2_1"/>
    <property type="match status" value="4"/>
</dbReference>
<evidence type="ECO:0000313" key="14">
    <source>
        <dbReference type="Proteomes" id="UP000053890"/>
    </source>
</evidence>
<evidence type="ECO:0000256" key="10">
    <source>
        <dbReference type="PROSITE-ProRule" id="PRU00042"/>
    </source>
</evidence>
<evidence type="ECO:0000256" key="3">
    <source>
        <dbReference type="ARBA" id="ARBA00022737"/>
    </source>
</evidence>
<dbReference type="FunFam" id="3.30.160.60:FF:000125">
    <property type="entry name" value="Putative zinc finger protein 143"/>
    <property type="match status" value="1"/>
</dbReference>
<dbReference type="GO" id="GO:0005667">
    <property type="term" value="C:transcription regulator complex"/>
    <property type="evidence" value="ECO:0007669"/>
    <property type="project" value="TreeGrafter"/>
</dbReference>
<comment type="subcellular location">
    <subcellularLocation>
        <location evidence="1">Nucleus</location>
    </subcellularLocation>
</comment>
<feature type="compositionally biased region" description="Low complexity" evidence="11">
    <location>
        <begin position="432"/>
        <end position="445"/>
    </location>
</feature>
<evidence type="ECO:0000256" key="4">
    <source>
        <dbReference type="ARBA" id="ARBA00022771"/>
    </source>
</evidence>
<keyword evidence="9" id="KW-0539">Nucleus</keyword>
<dbReference type="FunFam" id="3.30.160.60:FF:001228">
    <property type="entry name" value="Zinc finger protein 236"/>
    <property type="match status" value="1"/>
</dbReference>
<keyword evidence="5" id="KW-0862">Zinc</keyword>
<keyword evidence="7" id="KW-0238">DNA-binding</keyword>
<keyword evidence="3" id="KW-0677">Repeat</keyword>
<dbReference type="GO" id="GO:0008270">
    <property type="term" value="F:zinc ion binding"/>
    <property type="evidence" value="ECO:0007669"/>
    <property type="project" value="UniProtKB-KW"/>
</dbReference>
<feature type="region of interest" description="Disordered" evidence="11">
    <location>
        <begin position="670"/>
        <end position="747"/>
    </location>
</feature>
<dbReference type="GO" id="GO:0000981">
    <property type="term" value="F:DNA-binding transcription factor activity, RNA polymerase II-specific"/>
    <property type="evidence" value="ECO:0007669"/>
    <property type="project" value="UniProtKB-ARBA"/>
</dbReference>
<evidence type="ECO:0000256" key="7">
    <source>
        <dbReference type="ARBA" id="ARBA00023125"/>
    </source>
</evidence>
<dbReference type="GO" id="GO:0000785">
    <property type="term" value="C:chromatin"/>
    <property type="evidence" value="ECO:0007669"/>
    <property type="project" value="TreeGrafter"/>
</dbReference>
<feature type="domain" description="C2H2-type" evidence="12">
    <location>
        <begin position="75"/>
        <end position="104"/>
    </location>
</feature>
<dbReference type="PROSITE" id="PS50157">
    <property type="entry name" value="ZINC_FINGER_C2H2_2"/>
    <property type="match status" value="4"/>
</dbReference>
<evidence type="ECO:0000256" key="9">
    <source>
        <dbReference type="ARBA" id="ARBA00023242"/>
    </source>
</evidence>
<feature type="compositionally biased region" description="Low complexity" evidence="11">
    <location>
        <begin position="630"/>
        <end position="648"/>
    </location>
</feature>
<dbReference type="InterPro" id="IPR036236">
    <property type="entry name" value="Znf_C2H2_sf"/>
</dbReference>
<dbReference type="RefSeq" id="XP_018272166.1">
    <property type="nucleotide sequence ID" value="XM_018416672.1"/>
</dbReference>
<dbReference type="GO" id="GO:0000978">
    <property type="term" value="F:RNA polymerase II cis-regulatory region sequence-specific DNA binding"/>
    <property type="evidence" value="ECO:0007669"/>
    <property type="project" value="TreeGrafter"/>
</dbReference>
<feature type="region of interest" description="Disordered" evidence="11">
    <location>
        <begin position="567"/>
        <end position="658"/>
    </location>
</feature>
<feature type="domain" description="C2H2-type" evidence="12">
    <location>
        <begin position="45"/>
        <end position="74"/>
    </location>
</feature>
<keyword evidence="4 10" id="KW-0863">Zinc-finger</keyword>
<protein>
    <recommendedName>
        <fullName evidence="12">C2H2-type domain-containing protein</fullName>
    </recommendedName>
</protein>
<dbReference type="OMA" id="HEYREPG"/>
<evidence type="ECO:0000256" key="11">
    <source>
        <dbReference type="SAM" id="MobiDB-lite"/>
    </source>
</evidence>
<sequence length="747" mass="81676">MPVVSDSDEPATIRPFACSFECEKAFARKSDLERHERIHKGVRPWACEFEGCGRDFIQRSALKVHERTHTGERPHVCRWGPCTKAFSDSSSLARHRRIHTGQRPYACLVADCRKTFCRKTTLTKHIRRNHTQYADNPETVSSANFDDIPLDELEYVYESAPQTPDDGGAHAYQTPRLEQQGGMHFAPPRETYSYYDDQGRQLDSGPTRSSLYPPHLEHRHDASPGAWSAPGYFERERKPVARKLPKAPPMNRSVSHHGAHPYLTPPQTNPERFERERRRRVLRSRYDDEVYEEVYDDEMGLDAQDDGDGDYIEGSDVTDVMAVTRSTRGASGARGRRNATVSIPGRRQVSRQLVYDDPPPRHGRHVQQQQLEHYPPRPYRQHSSRQAPPQQHFLPSPQQSPYEGSVSMFSSPHEYREPGFRREYPQAPQQPHPGLGSPHGPSSYPMYPGSLSAPIPQHPPQQRASYTTFAPPPPHPSSSSLSHGHGNAMLSSPALTHVDSPATRFSGLRIRRASSVGALDLDTHHASSSLSSPLSSLASSPALTVAAGPSMGSTSSATTMGQAFLSASPHMSQGHPSPLLSHGHPSPSVAAASPALSHPLSHVNAHSHSHSHTGSPVIGLGLELSPTATSSNVGESSSLSSTLSAAPSAHERRLSEVHRSPVRPAFAFADDDFAAGGPGSPTASSFQFPAPSSVPRKGSLSGLGGVGPAGQRPSFSSMTTKLLERMEDEQMAHAHEQEHEASSGMVY</sequence>
<feature type="compositionally biased region" description="Basic and acidic residues" evidence="11">
    <location>
        <begin position="649"/>
        <end position="658"/>
    </location>
</feature>
<keyword evidence="6" id="KW-0805">Transcription regulation</keyword>
<feature type="region of interest" description="Disordered" evidence="11">
    <location>
        <begin position="244"/>
        <end position="277"/>
    </location>
</feature>
<evidence type="ECO:0000256" key="8">
    <source>
        <dbReference type="ARBA" id="ARBA00023163"/>
    </source>
</evidence>
<feature type="compositionally biased region" description="Basic and acidic residues" evidence="11">
    <location>
        <begin position="722"/>
        <end position="741"/>
    </location>
</feature>
<dbReference type="PANTHER" id="PTHR14003:SF22">
    <property type="entry name" value="FINGER DOMAIN PROTEIN, PUTATIVE (AFU_ORTHOLOGUE AFUA_4G11480)-RELATED"/>
    <property type="match status" value="1"/>
</dbReference>
<gene>
    <name evidence="13" type="ORF">RHOBADRAFT_53101</name>
</gene>
<evidence type="ECO:0000256" key="6">
    <source>
        <dbReference type="ARBA" id="ARBA00023015"/>
    </source>
</evidence>